<dbReference type="InterPro" id="IPR001958">
    <property type="entry name" value="Tet-R_TetA/multi-R_MdtG-like"/>
</dbReference>
<accession>A0ABW0K7F8</accession>
<dbReference type="EMBL" id="JBHSMJ010000018">
    <property type="protein sequence ID" value="MFC5449263.1"/>
    <property type="molecule type" value="Genomic_DNA"/>
</dbReference>
<feature type="transmembrane region" description="Helical" evidence="7">
    <location>
        <begin position="12"/>
        <end position="34"/>
    </location>
</feature>
<feature type="transmembrane region" description="Helical" evidence="7">
    <location>
        <begin position="132"/>
        <end position="154"/>
    </location>
</feature>
<reference evidence="10" key="1">
    <citation type="journal article" date="2019" name="Int. J. Syst. Evol. Microbiol.">
        <title>The Global Catalogue of Microorganisms (GCM) 10K type strain sequencing project: providing services to taxonomists for standard genome sequencing and annotation.</title>
        <authorList>
            <consortium name="The Broad Institute Genomics Platform"/>
            <consortium name="The Broad Institute Genome Sequencing Center for Infectious Disease"/>
            <person name="Wu L."/>
            <person name="Ma J."/>
        </authorList>
    </citation>
    <scope>NUCLEOTIDE SEQUENCE [LARGE SCALE GENOMIC DNA]</scope>
    <source>
        <strain evidence="10">KACC 11904</strain>
    </source>
</reference>
<feature type="transmembrane region" description="Helical" evidence="7">
    <location>
        <begin position="282"/>
        <end position="304"/>
    </location>
</feature>
<keyword evidence="5 7" id="KW-1133">Transmembrane helix</keyword>
<feature type="transmembrane region" description="Helical" evidence="7">
    <location>
        <begin position="250"/>
        <end position="270"/>
    </location>
</feature>
<evidence type="ECO:0000313" key="9">
    <source>
        <dbReference type="EMBL" id="MFC5449263.1"/>
    </source>
</evidence>
<evidence type="ECO:0000256" key="2">
    <source>
        <dbReference type="ARBA" id="ARBA00022448"/>
    </source>
</evidence>
<dbReference type="PRINTS" id="PR01035">
    <property type="entry name" value="TCRTETA"/>
</dbReference>
<dbReference type="PANTHER" id="PTHR43414">
    <property type="entry name" value="MULTIDRUG RESISTANCE PROTEIN MDTG"/>
    <property type="match status" value="1"/>
</dbReference>
<keyword evidence="2" id="KW-0813">Transport</keyword>
<dbReference type="InterPro" id="IPR011701">
    <property type="entry name" value="MFS"/>
</dbReference>
<proteinExistence type="predicted"/>
<keyword evidence="10" id="KW-1185">Reference proteome</keyword>
<feature type="transmembrane region" description="Helical" evidence="7">
    <location>
        <begin position="46"/>
        <end position="66"/>
    </location>
</feature>
<keyword evidence="4 7" id="KW-0812">Transmembrane</keyword>
<comment type="subcellular location">
    <subcellularLocation>
        <location evidence="1">Cell membrane</location>
        <topology evidence="1">Multi-pass membrane protein</topology>
    </subcellularLocation>
</comment>
<gene>
    <name evidence="9" type="ORF">ACFPOG_13425</name>
</gene>
<sequence length="408" mass="43781">MEFSWKRNLFVLWTGTFLVGMAYSVSIPFMSIFLQNDLGVQDHLEAWTGVVLAVTFLASSLIAPFWGSVADKHGRKLMMLRAGLCLSLAYFLYFLVQNPYELIAARILEGLLAGYIPSAIALVATNTPEKHVGYALGIISTATATSSILGPLTGGVVSHLVGPRDTFLIAGVMVLIAFLIALFGVQEPSFKKMEAKRSSVINDLKSAAANRSLMLALVIVFITSTSIMLIEPLLTVYVLKLGSSDSAASLNAGIIFSAVGIATLIASPRWGKHGTKVGYEKVLFIGLIGGGIGSVLQIFFHNLITFGSLRFVYGLFFAAVFPALNAFIAQQTEPSFRSRAFGLNQSANQLGIMLGPLLGGFLAIRLPIPTIFAISGIMLLAVALMLKLPKFALLQHPSAEKERSQSSS</sequence>
<dbReference type="PANTHER" id="PTHR43414:SF6">
    <property type="entry name" value="MULTIDRUG RESISTANCE PROTEIN MDTG"/>
    <property type="match status" value="1"/>
</dbReference>
<feature type="transmembrane region" description="Helical" evidence="7">
    <location>
        <begin position="213"/>
        <end position="230"/>
    </location>
</feature>
<feature type="transmembrane region" description="Helical" evidence="7">
    <location>
        <begin position="310"/>
        <end position="329"/>
    </location>
</feature>
<dbReference type="RefSeq" id="WP_270879661.1">
    <property type="nucleotide sequence ID" value="NZ_JAQFVF010000026.1"/>
</dbReference>
<evidence type="ECO:0000256" key="5">
    <source>
        <dbReference type="ARBA" id="ARBA00022989"/>
    </source>
</evidence>
<keyword evidence="3" id="KW-1003">Cell membrane</keyword>
<feature type="transmembrane region" description="Helical" evidence="7">
    <location>
        <begin position="370"/>
        <end position="388"/>
    </location>
</feature>
<dbReference type="InterPro" id="IPR036259">
    <property type="entry name" value="MFS_trans_sf"/>
</dbReference>
<evidence type="ECO:0000313" key="10">
    <source>
        <dbReference type="Proteomes" id="UP001596044"/>
    </source>
</evidence>
<keyword evidence="6 7" id="KW-0472">Membrane</keyword>
<feature type="transmembrane region" description="Helical" evidence="7">
    <location>
        <begin position="78"/>
        <end position="96"/>
    </location>
</feature>
<dbReference type="InterPro" id="IPR020846">
    <property type="entry name" value="MFS_dom"/>
</dbReference>
<organism evidence="9 10">
    <name type="scientific">Paenibacillus aestuarii</name>
    <dbReference type="NCBI Taxonomy" id="516965"/>
    <lineage>
        <taxon>Bacteria</taxon>
        <taxon>Bacillati</taxon>
        <taxon>Bacillota</taxon>
        <taxon>Bacilli</taxon>
        <taxon>Bacillales</taxon>
        <taxon>Paenibacillaceae</taxon>
        <taxon>Paenibacillus</taxon>
    </lineage>
</organism>
<dbReference type="PROSITE" id="PS50850">
    <property type="entry name" value="MFS"/>
    <property type="match status" value="1"/>
</dbReference>
<comment type="caution">
    <text evidence="9">The sequence shown here is derived from an EMBL/GenBank/DDBJ whole genome shotgun (WGS) entry which is preliminary data.</text>
</comment>
<evidence type="ECO:0000256" key="4">
    <source>
        <dbReference type="ARBA" id="ARBA00022692"/>
    </source>
</evidence>
<evidence type="ECO:0000256" key="6">
    <source>
        <dbReference type="ARBA" id="ARBA00023136"/>
    </source>
</evidence>
<feature type="transmembrane region" description="Helical" evidence="7">
    <location>
        <begin position="166"/>
        <end position="185"/>
    </location>
</feature>
<dbReference type="Gene3D" id="1.20.1250.20">
    <property type="entry name" value="MFS general substrate transporter like domains"/>
    <property type="match status" value="2"/>
</dbReference>
<evidence type="ECO:0000259" key="8">
    <source>
        <dbReference type="PROSITE" id="PS50850"/>
    </source>
</evidence>
<name>A0ABW0K7F8_9BACL</name>
<evidence type="ECO:0000256" key="1">
    <source>
        <dbReference type="ARBA" id="ARBA00004651"/>
    </source>
</evidence>
<evidence type="ECO:0000256" key="3">
    <source>
        <dbReference type="ARBA" id="ARBA00022475"/>
    </source>
</evidence>
<feature type="transmembrane region" description="Helical" evidence="7">
    <location>
        <begin position="102"/>
        <end position="125"/>
    </location>
</feature>
<dbReference type="SUPFAM" id="SSF103473">
    <property type="entry name" value="MFS general substrate transporter"/>
    <property type="match status" value="1"/>
</dbReference>
<dbReference type="Pfam" id="PF07690">
    <property type="entry name" value="MFS_1"/>
    <property type="match status" value="1"/>
</dbReference>
<evidence type="ECO:0000256" key="7">
    <source>
        <dbReference type="SAM" id="Phobius"/>
    </source>
</evidence>
<dbReference type="Proteomes" id="UP001596044">
    <property type="component" value="Unassembled WGS sequence"/>
</dbReference>
<protein>
    <submittedName>
        <fullName evidence="9">MFS transporter</fullName>
    </submittedName>
</protein>
<feature type="domain" description="Major facilitator superfamily (MFS) profile" evidence="8">
    <location>
        <begin position="8"/>
        <end position="393"/>
    </location>
</feature>